<proteinExistence type="predicted"/>
<dbReference type="Proteomes" id="UP000663854">
    <property type="component" value="Unassembled WGS sequence"/>
</dbReference>
<evidence type="ECO:0000313" key="4">
    <source>
        <dbReference type="Proteomes" id="UP000663870"/>
    </source>
</evidence>
<evidence type="ECO:0000313" key="1">
    <source>
        <dbReference type="EMBL" id="CAF1126300.1"/>
    </source>
</evidence>
<dbReference type="Proteomes" id="UP000663870">
    <property type="component" value="Unassembled WGS sequence"/>
</dbReference>
<gene>
    <name evidence="2" type="ORF">JXQ802_LOCUS31874</name>
    <name evidence="1" type="ORF">PYM288_LOCUS20968</name>
</gene>
<comment type="caution">
    <text evidence="1">The sequence shown here is derived from an EMBL/GenBank/DDBJ whole genome shotgun (WGS) entry which is preliminary data.</text>
</comment>
<organism evidence="1 3">
    <name type="scientific">Rotaria sordida</name>
    <dbReference type="NCBI Taxonomy" id="392033"/>
    <lineage>
        <taxon>Eukaryota</taxon>
        <taxon>Metazoa</taxon>
        <taxon>Spiralia</taxon>
        <taxon>Gnathifera</taxon>
        <taxon>Rotifera</taxon>
        <taxon>Eurotatoria</taxon>
        <taxon>Bdelloidea</taxon>
        <taxon>Philodinida</taxon>
        <taxon>Philodinidae</taxon>
        <taxon>Rotaria</taxon>
    </lineage>
</organism>
<keyword evidence="4" id="KW-1185">Reference proteome</keyword>
<reference evidence="1" key="1">
    <citation type="submission" date="2021-02" db="EMBL/GenBank/DDBJ databases">
        <authorList>
            <person name="Nowell W R."/>
        </authorList>
    </citation>
    <scope>NUCLEOTIDE SEQUENCE</scope>
</reference>
<dbReference type="EMBL" id="CAJNOH010000799">
    <property type="protein sequence ID" value="CAF1126300.1"/>
    <property type="molecule type" value="Genomic_DNA"/>
</dbReference>
<sequence length="52" mass="5602">AGDLIAREAGAYTCDPSGASLNLIHRRILCAATKELAEQISPLLTHIDYPHD</sequence>
<evidence type="ECO:0000313" key="3">
    <source>
        <dbReference type="Proteomes" id="UP000663854"/>
    </source>
</evidence>
<evidence type="ECO:0000313" key="2">
    <source>
        <dbReference type="EMBL" id="CAF1346900.1"/>
    </source>
</evidence>
<accession>A0A814QX72</accession>
<feature type="non-terminal residue" evidence="1">
    <location>
        <position position="52"/>
    </location>
</feature>
<dbReference type="EMBL" id="CAJNOL010001374">
    <property type="protein sequence ID" value="CAF1346900.1"/>
    <property type="molecule type" value="Genomic_DNA"/>
</dbReference>
<name>A0A814QX72_9BILA</name>
<dbReference type="AlphaFoldDB" id="A0A814QX72"/>
<dbReference type="Gene3D" id="3.40.190.80">
    <property type="match status" value="1"/>
</dbReference>
<protein>
    <submittedName>
        <fullName evidence="1">Uncharacterized protein</fullName>
    </submittedName>
</protein>
<dbReference type="SUPFAM" id="SSF56655">
    <property type="entry name" value="Carbohydrate phosphatase"/>
    <property type="match status" value="1"/>
</dbReference>